<evidence type="ECO:0000256" key="4">
    <source>
        <dbReference type="ARBA" id="ARBA00022771"/>
    </source>
</evidence>
<evidence type="ECO:0000256" key="9">
    <source>
        <dbReference type="PROSITE-ProRule" id="PRU00322"/>
    </source>
</evidence>
<comment type="caution">
    <text evidence="14">The sequence shown here is derived from an EMBL/GenBank/DDBJ whole genome shotgun (WGS) entry which is preliminary data.</text>
</comment>
<dbReference type="Pfam" id="PF01585">
    <property type="entry name" value="G-patch"/>
    <property type="match status" value="1"/>
</dbReference>
<evidence type="ECO:0000313" key="14">
    <source>
        <dbReference type="EMBL" id="KAL0276098.1"/>
    </source>
</evidence>
<dbReference type="AlphaFoldDB" id="A0AAW2I2H9"/>
<sequence length="1008" mass="115322">MNLWGRGSPRFPFIQPMQGPMEFPAYEQFPFQNPAWDVPHPAFAQNICGPVPASEIFYPERYGEVPENWNQNESSPKQNKEETTSHNFWQYKPPGTECDDESSDSKSGKKEFKEGKIAQYQNNPEHRRSSDKRERSEKHRDRDDRERERDRSRHRSRDRHSSKDRRDSDSKRDSPSDRRDRRDHSSERESRRSVEKEGPKDKEKRSRDRSRERKEKEGSEKDQFGRDVPRNSRRSSRERKERSPKEKRKRDDDDGHRRRDDSRHRDRDRDRDDDLPPKRHRLSNEPMDSKFSLEAANYKTQTPNETVMIRGLAQHITENDIRQDILQCGMMPKDIRLIRKKETGASRGFAFVEFNSTEEARYWMEMKQGVLMFQDQYRAIMQFSIISNDNLPSSVWMPPTDWDCPKCFAHNFKKRVSCFKCHAPRPEANDGLDCSNEISPHPTTKLILRNLDVLTNEETLLKEISNMSNIPIQSCQIARDTLTNLSRGICYLEMKNVLEAIKLYNALTASTLMVEGRKVSVSYCKLHLDKPQPQPSALTQSQWAACGISETDYKLEDVPRLAEYSAQMYATTPQEHAAYVQYYTQYYTAQISQGSNPVPQGTGANVAAAVAQSAIIQAQSKKAVISGTAANPGPIVPTTYLSSRQLIGNTSIGEPDVSSYSYDETSGYFFDQHTGLYYDATSQYYYHSQDQIFLYWDAEKRAYMPAPTDDKSGNQAKTDEGNKDDKKKDKDKDKGQDKVKVAKRIAKDMERWAKTLNQKKEVAKMNAVAIQQAQAAAKSASTADIAFAVLERKESSNLGFPDPAPPSEHAQSNLVASYGGGSDSDDGGDEAQSEDKFHTDWVKLACLLCKRQFPTKEALCRHQQLSDLHKQNLEAWYSSRGMDNAPQRMYRDRAKERREKFGIPDEPRPNRLKEKYLKEKEEIYEEPNRGGIPAENVGSKMLQKMGWTEGMGLGRSNQGRTDIIQANQRVPTAGLGASGSNLGTGSLGSTYKDNVKRSMMARYSELEG</sequence>
<reference evidence="14" key="1">
    <citation type="journal article" date="2024" name="Gigascience">
        <title>Chromosome-level genome of the poultry shaft louse Menopon gallinae provides insight into the host-switching and adaptive evolution of parasitic lice.</title>
        <authorList>
            <person name="Xu Y."/>
            <person name="Ma L."/>
            <person name="Liu S."/>
            <person name="Liang Y."/>
            <person name="Liu Q."/>
            <person name="He Z."/>
            <person name="Tian L."/>
            <person name="Duan Y."/>
            <person name="Cai W."/>
            <person name="Li H."/>
            <person name="Song F."/>
        </authorList>
    </citation>
    <scope>NUCLEOTIDE SEQUENCE</scope>
    <source>
        <strain evidence="14">Cailab_2023a</strain>
    </source>
</reference>
<dbReference type="InterPro" id="IPR001876">
    <property type="entry name" value="Znf_RanBP2"/>
</dbReference>
<feature type="compositionally biased region" description="Basic and acidic residues" evidence="10">
    <location>
        <begin position="159"/>
        <end position="230"/>
    </location>
</feature>
<dbReference type="InterPro" id="IPR035979">
    <property type="entry name" value="RBD_domain_sf"/>
</dbReference>
<evidence type="ECO:0008006" key="15">
    <source>
        <dbReference type="Google" id="ProtNLM"/>
    </source>
</evidence>
<dbReference type="GO" id="GO:0003723">
    <property type="term" value="F:RNA binding"/>
    <property type="evidence" value="ECO:0007669"/>
    <property type="project" value="UniProtKB-UniRule"/>
</dbReference>
<evidence type="ECO:0000256" key="6">
    <source>
        <dbReference type="ARBA" id="ARBA00022884"/>
    </source>
</evidence>
<evidence type="ECO:0000259" key="12">
    <source>
        <dbReference type="PROSITE" id="PS50174"/>
    </source>
</evidence>
<dbReference type="CDD" id="cd12313">
    <property type="entry name" value="RRM1_RRM2_RBM5_like"/>
    <property type="match status" value="1"/>
</dbReference>
<dbReference type="InterPro" id="IPR012677">
    <property type="entry name" value="Nucleotide-bd_a/b_plait_sf"/>
</dbReference>
<keyword evidence="3" id="KW-0677">Repeat</keyword>
<evidence type="ECO:0000256" key="1">
    <source>
        <dbReference type="ARBA" id="ARBA00004123"/>
    </source>
</evidence>
<evidence type="ECO:0000256" key="7">
    <source>
        <dbReference type="ARBA" id="ARBA00023242"/>
    </source>
</evidence>
<feature type="compositionally biased region" description="Acidic residues" evidence="10">
    <location>
        <begin position="823"/>
        <end position="832"/>
    </location>
</feature>
<evidence type="ECO:0000256" key="10">
    <source>
        <dbReference type="SAM" id="MobiDB-lite"/>
    </source>
</evidence>
<evidence type="ECO:0000256" key="8">
    <source>
        <dbReference type="PROSITE-ProRule" id="PRU00176"/>
    </source>
</evidence>
<dbReference type="SMART" id="SM00547">
    <property type="entry name" value="ZnF_RBZ"/>
    <property type="match status" value="1"/>
</dbReference>
<feature type="region of interest" description="Disordered" evidence="10">
    <location>
        <begin position="66"/>
        <end position="288"/>
    </location>
</feature>
<protein>
    <recommendedName>
        <fullName evidence="15">RNA-binding protein 5</fullName>
    </recommendedName>
</protein>
<gene>
    <name evidence="14" type="ORF">PYX00_003753</name>
</gene>
<evidence type="ECO:0000259" key="13">
    <source>
        <dbReference type="PROSITE" id="PS50199"/>
    </source>
</evidence>
<dbReference type="PROSITE" id="PS50102">
    <property type="entry name" value="RRM"/>
    <property type="match status" value="2"/>
</dbReference>
<keyword evidence="4 9" id="KW-0863">Zinc-finger</keyword>
<feature type="domain" description="G-patch" evidence="12">
    <location>
        <begin position="934"/>
        <end position="980"/>
    </location>
</feature>
<dbReference type="PROSITE" id="PS50199">
    <property type="entry name" value="ZF_RANBP2_2"/>
    <property type="match status" value="1"/>
</dbReference>
<feature type="compositionally biased region" description="Basic and acidic residues" evidence="10">
    <location>
        <begin position="103"/>
        <end position="116"/>
    </location>
</feature>
<organism evidence="14">
    <name type="scientific">Menopon gallinae</name>
    <name type="common">poultry shaft louse</name>
    <dbReference type="NCBI Taxonomy" id="328185"/>
    <lineage>
        <taxon>Eukaryota</taxon>
        <taxon>Metazoa</taxon>
        <taxon>Ecdysozoa</taxon>
        <taxon>Arthropoda</taxon>
        <taxon>Hexapoda</taxon>
        <taxon>Insecta</taxon>
        <taxon>Pterygota</taxon>
        <taxon>Neoptera</taxon>
        <taxon>Paraneoptera</taxon>
        <taxon>Psocodea</taxon>
        <taxon>Troctomorpha</taxon>
        <taxon>Phthiraptera</taxon>
        <taxon>Amblycera</taxon>
        <taxon>Menoponidae</taxon>
        <taxon>Menopon</taxon>
    </lineage>
</organism>
<feature type="region of interest" description="Disordered" evidence="10">
    <location>
        <begin position="797"/>
        <end position="834"/>
    </location>
</feature>
<keyword evidence="6 8" id="KW-0694">RNA-binding</keyword>
<dbReference type="GO" id="GO:0000398">
    <property type="term" value="P:mRNA splicing, via spliceosome"/>
    <property type="evidence" value="ECO:0007669"/>
    <property type="project" value="TreeGrafter"/>
</dbReference>
<evidence type="ECO:0000259" key="11">
    <source>
        <dbReference type="PROSITE" id="PS50102"/>
    </source>
</evidence>
<feature type="compositionally biased region" description="Basic and acidic residues" evidence="10">
    <location>
        <begin position="238"/>
        <end position="277"/>
    </location>
</feature>
<dbReference type="Pfam" id="PF00641">
    <property type="entry name" value="Zn_ribbon_RanBP"/>
    <property type="match status" value="1"/>
</dbReference>
<feature type="domain" description="RanBP2-type" evidence="13">
    <location>
        <begin position="398"/>
        <end position="427"/>
    </location>
</feature>
<dbReference type="PANTHER" id="PTHR13948:SF3">
    <property type="entry name" value="FI21118P1"/>
    <property type="match status" value="1"/>
</dbReference>
<dbReference type="SUPFAM" id="SSF90209">
    <property type="entry name" value="Ran binding protein zinc finger-like"/>
    <property type="match status" value="1"/>
</dbReference>
<dbReference type="Pfam" id="PF17780">
    <property type="entry name" value="OCRE"/>
    <property type="match status" value="1"/>
</dbReference>
<proteinExistence type="predicted"/>
<dbReference type="PROSITE" id="PS50174">
    <property type="entry name" value="G_PATCH"/>
    <property type="match status" value="1"/>
</dbReference>
<comment type="subcellular location">
    <subcellularLocation>
        <location evidence="1">Nucleus</location>
    </subcellularLocation>
</comment>
<dbReference type="InterPro" id="IPR041591">
    <property type="entry name" value="OCRE"/>
</dbReference>
<evidence type="ECO:0000256" key="2">
    <source>
        <dbReference type="ARBA" id="ARBA00022723"/>
    </source>
</evidence>
<dbReference type="InterPro" id="IPR000504">
    <property type="entry name" value="RRM_dom"/>
</dbReference>
<dbReference type="InterPro" id="IPR036443">
    <property type="entry name" value="Znf_RanBP2_sf"/>
</dbReference>
<dbReference type="InterPro" id="IPR000467">
    <property type="entry name" value="G_patch_dom"/>
</dbReference>
<feature type="compositionally biased region" description="Basic and acidic residues" evidence="10">
    <location>
        <begin position="124"/>
        <end position="151"/>
    </location>
</feature>
<dbReference type="GO" id="GO:0008270">
    <property type="term" value="F:zinc ion binding"/>
    <property type="evidence" value="ECO:0007669"/>
    <property type="project" value="UniProtKB-KW"/>
</dbReference>
<dbReference type="Pfam" id="PF00076">
    <property type="entry name" value="RRM_1"/>
    <property type="match status" value="1"/>
</dbReference>
<dbReference type="PROSITE" id="PS01358">
    <property type="entry name" value="ZF_RANBP2_1"/>
    <property type="match status" value="1"/>
</dbReference>
<dbReference type="SUPFAM" id="SSF54928">
    <property type="entry name" value="RNA-binding domain, RBD"/>
    <property type="match status" value="2"/>
</dbReference>
<feature type="domain" description="RRM" evidence="11">
    <location>
        <begin position="444"/>
        <end position="526"/>
    </location>
</feature>
<dbReference type="PANTHER" id="PTHR13948">
    <property type="entry name" value="RNA-BINDING PROTEIN"/>
    <property type="match status" value="1"/>
</dbReference>
<keyword evidence="2" id="KW-0479">Metal-binding</keyword>
<name>A0AAW2I2H9_9NEOP</name>
<dbReference type="Gene3D" id="4.10.1060.10">
    <property type="entry name" value="Zinc finger, RanBP2-type"/>
    <property type="match status" value="1"/>
</dbReference>
<evidence type="ECO:0000256" key="5">
    <source>
        <dbReference type="ARBA" id="ARBA00022833"/>
    </source>
</evidence>
<keyword evidence="5" id="KW-0862">Zinc</keyword>
<dbReference type="Gene3D" id="3.30.70.330">
    <property type="match status" value="2"/>
</dbReference>
<feature type="region of interest" description="Disordered" evidence="10">
    <location>
        <begin position="705"/>
        <end position="741"/>
    </location>
</feature>
<dbReference type="EMBL" id="JARGDH010000002">
    <property type="protein sequence ID" value="KAL0276098.1"/>
    <property type="molecule type" value="Genomic_DNA"/>
</dbReference>
<accession>A0AAW2I2H9</accession>
<dbReference type="SMART" id="SM00443">
    <property type="entry name" value="G_patch"/>
    <property type="match status" value="1"/>
</dbReference>
<dbReference type="GO" id="GO:0005634">
    <property type="term" value="C:nucleus"/>
    <property type="evidence" value="ECO:0007669"/>
    <property type="project" value="UniProtKB-SubCell"/>
</dbReference>
<keyword evidence="7" id="KW-0539">Nucleus</keyword>
<evidence type="ECO:0000256" key="3">
    <source>
        <dbReference type="ARBA" id="ARBA00022737"/>
    </source>
</evidence>
<feature type="domain" description="RRM" evidence="11">
    <location>
        <begin position="305"/>
        <end position="380"/>
    </location>
</feature>
<dbReference type="SMART" id="SM00360">
    <property type="entry name" value="RRM"/>
    <property type="match status" value="2"/>
</dbReference>
<dbReference type="EMBL" id="JARGDH010000002">
    <property type="protein sequence ID" value="KAL0276096.1"/>
    <property type="molecule type" value="Genomic_DNA"/>
</dbReference>
<feature type="compositionally biased region" description="Polar residues" evidence="10">
    <location>
        <begin position="68"/>
        <end position="77"/>
    </location>
</feature>